<evidence type="ECO:0000313" key="1">
    <source>
        <dbReference type="EMBL" id="KAK1595851.1"/>
    </source>
</evidence>
<organism evidence="1 2">
    <name type="scientific">Colletotrichum navitas</name>
    <dbReference type="NCBI Taxonomy" id="681940"/>
    <lineage>
        <taxon>Eukaryota</taxon>
        <taxon>Fungi</taxon>
        <taxon>Dikarya</taxon>
        <taxon>Ascomycota</taxon>
        <taxon>Pezizomycotina</taxon>
        <taxon>Sordariomycetes</taxon>
        <taxon>Hypocreomycetidae</taxon>
        <taxon>Glomerellales</taxon>
        <taxon>Glomerellaceae</taxon>
        <taxon>Colletotrichum</taxon>
        <taxon>Colletotrichum graminicola species complex</taxon>
    </lineage>
</organism>
<evidence type="ECO:0000313" key="2">
    <source>
        <dbReference type="Proteomes" id="UP001230504"/>
    </source>
</evidence>
<dbReference type="RefSeq" id="XP_060416828.1">
    <property type="nucleotide sequence ID" value="XM_060557219.1"/>
</dbReference>
<proteinExistence type="predicted"/>
<dbReference type="AlphaFoldDB" id="A0AAD8V8M5"/>
<reference evidence="1" key="1">
    <citation type="submission" date="2021-06" db="EMBL/GenBank/DDBJ databases">
        <title>Comparative genomics, transcriptomics and evolutionary studies reveal genomic signatures of adaptation to plant cell wall in hemibiotrophic fungi.</title>
        <authorList>
            <consortium name="DOE Joint Genome Institute"/>
            <person name="Baroncelli R."/>
            <person name="Diaz J.F."/>
            <person name="Benocci T."/>
            <person name="Peng M."/>
            <person name="Battaglia E."/>
            <person name="Haridas S."/>
            <person name="Andreopoulos W."/>
            <person name="Labutti K."/>
            <person name="Pangilinan J."/>
            <person name="Floch G.L."/>
            <person name="Makela M.R."/>
            <person name="Henrissat B."/>
            <person name="Grigoriev I.V."/>
            <person name="Crouch J.A."/>
            <person name="De Vries R.P."/>
            <person name="Sukno S.A."/>
            <person name="Thon M.R."/>
        </authorList>
    </citation>
    <scope>NUCLEOTIDE SEQUENCE</scope>
    <source>
        <strain evidence="1">CBS 125086</strain>
    </source>
</reference>
<comment type="caution">
    <text evidence="1">The sequence shown here is derived from an EMBL/GenBank/DDBJ whole genome shotgun (WGS) entry which is preliminary data.</text>
</comment>
<dbReference type="EMBL" id="JAHLJV010000014">
    <property type="protein sequence ID" value="KAK1595851.1"/>
    <property type="molecule type" value="Genomic_DNA"/>
</dbReference>
<name>A0AAD8V8M5_9PEZI</name>
<gene>
    <name evidence="1" type="ORF">LY79DRAFT_546249</name>
</gene>
<protein>
    <submittedName>
        <fullName evidence="1">Uncharacterized protein</fullName>
    </submittedName>
</protein>
<dbReference type="Proteomes" id="UP001230504">
    <property type="component" value="Unassembled WGS sequence"/>
</dbReference>
<sequence length="82" mass="9216">MVFWPGTLLWVSIKAWTDQPIDRLLDWFGLLFGPIFTWRDGTHTQTHCMGVAVALSDVTGTDKSVTRVLVRAPYDVGNTAKH</sequence>
<dbReference type="GeneID" id="85441459"/>
<keyword evidence="2" id="KW-1185">Reference proteome</keyword>
<accession>A0AAD8V8M5</accession>